<dbReference type="GO" id="GO:0005634">
    <property type="term" value="C:nucleus"/>
    <property type="evidence" value="ECO:0007669"/>
    <property type="project" value="TreeGrafter"/>
</dbReference>
<organism evidence="3 4">
    <name type="scientific">Xenopus laevis</name>
    <name type="common">African clawed frog</name>
    <dbReference type="NCBI Taxonomy" id="8355"/>
    <lineage>
        <taxon>Eukaryota</taxon>
        <taxon>Metazoa</taxon>
        <taxon>Chordata</taxon>
        <taxon>Craniata</taxon>
        <taxon>Vertebrata</taxon>
        <taxon>Euteleostomi</taxon>
        <taxon>Amphibia</taxon>
        <taxon>Batrachia</taxon>
        <taxon>Anura</taxon>
        <taxon>Pipoidea</taxon>
        <taxon>Pipidae</taxon>
        <taxon>Xenopodinae</taxon>
        <taxon>Xenopus</taxon>
        <taxon>Xenopus</taxon>
    </lineage>
</organism>
<reference evidence="4" key="1">
    <citation type="submission" date="2025-08" db="UniProtKB">
        <authorList>
            <consortium name="RefSeq"/>
        </authorList>
    </citation>
    <scope>IDENTIFICATION</scope>
    <source>
        <strain evidence="4">J_2021</strain>
        <tissue evidence="4">Erythrocytes</tissue>
    </source>
</reference>
<evidence type="ECO:0000256" key="1">
    <source>
        <dbReference type="SAM" id="MobiDB-lite"/>
    </source>
</evidence>
<dbReference type="OrthoDB" id="9907912at2759"/>
<dbReference type="RefSeq" id="XP_041425227.1">
    <property type="nucleotide sequence ID" value="XM_041569293.1"/>
</dbReference>
<proteinExistence type="predicted"/>
<dbReference type="GeneID" id="108696494"/>
<dbReference type="InterPro" id="IPR028002">
    <property type="entry name" value="Myb_DNA-bind_5"/>
</dbReference>
<dbReference type="Proteomes" id="UP000186698">
    <property type="component" value="Chromosome 7L"/>
</dbReference>
<dbReference type="KEGG" id="xla:108696494"/>
<dbReference type="Pfam" id="PF13873">
    <property type="entry name" value="Myb_DNA-bind_5"/>
    <property type="match status" value="1"/>
</dbReference>
<dbReference type="PROSITE" id="PS50090">
    <property type="entry name" value="MYB_LIKE"/>
    <property type="match status" value="1"/>
</dbReference>
<sequence length="365" mass="41447">MIPTNHSFIMKRQMKLTELFKAAVPDKEKRVSLLQTNANEPSDQRMDKGDSCKATPKRRKKRFSDREDHALVDEIMAHHGELFGKTTSNVLGKALIWDGVANKVNDAGETKRSVMECKKRWSDYKRKVKRTITRCKTNASLTGILEPLESFLSGRQMLIAHVFHLDSDDENESQNFSDPSSLDEAPAYGHGCQYSSKGSSIDFNENPTKEVDLLSVSSLNSDTQDNLLSSQVCDVGHSSKTWQQHIDVALRESPAFTYETSSLELANVGLKLESIITQQIKTNYLLQCIQNDVCILLSLQRKMHQLLKNNFIELQKSIMSTGKLSKDRENYMELSLRRIHRKLEEMSSILHESKLQGMMTGEETC</sequence>
<dbReference type="PANTHER" id="PTHR23098">
    <property type="entry name" value="AGAP001331-PA-RELATED"/>
    <property type="match status" value="1"/>
</dbReference>
<evidence type="ECO:0000313" key="3">
    <source>
        <dbReference type="Proteomes" id="UP000186698"/>
    </source>
</evidence>
<dbReference type="CTD" id="108696494"/>
<dbReference type="AlphaFoldDB" id="A0A8J1L6P4"/>
<feature type="domain" description="Myb-like" evidence="2">
    <location>
        <begin position="55"/>
        <end position="125"/>
    </location>
</feature>
<evidence type="ECO:0000259" key="2">
    <source>
        <dbReference type="PROSITE" id="PS50090"/>
    </source>
</evidence>
<feature type="compositionally biased region" description="Basic and acidic residues" evidence="1">
    <location>
        <begin position="42"/>
        <end position="51"/>
    </location>
</feature>
<gene>
    <name evidence="4" type="primary">myb100496870.2provisional.L</name>
</gene>
<protein>
    <submittedName>
        <fullName evidence="4">Uncharacterized protein myb100496870.2provisional.L</fullName>
    </submittedName>
</protein>
<name>A0A8J1L6P4_XENLA</name>
<accession>A0A8J1L6P4</accession>
<dbReference type="InterPro" id="IPR001005">
    <property type="entry name" value="SANT/Myb"/>
</dbReference>
<keyword evidence="3" id="KW-1185">Reference proteome</keyword>
<evidence type="ECO:0000313" key="4">
    <source>
        <dbReference type="RefSeq" id="XP_041425227.1"/>
    </source>
</evidence>
<dbReference type="PANTHER" id="PTHR23098:SF23">
    <property type="entry name" value="MYB-RELATED TRANSCRIPTION FACTOR, PARTNER OF PROFILIN-LIKE ISOFORM X2-RELATED"/>
    <property type="match status" value="1"/>
</dbReference>
<feature type="region of interest" description="Disordered" evidence="1">
    <location>
        <begin position="35"/>
        <end position="64"/>
    </location>
</feature>